<proteinExistence type="inferred from homology"/>
<reference evidence="5 6" key="1">
    <citation type="journal article" date="2019" name="Microbiol. Resour. Announc.">
        <title>Draft Genome Sequence of Comamonas testosteroni TA441, a Bacterium That Has a Cryptic Phenol Degradation Gene Cluster.</title>
        <authorList>
            <person name="Arai H."/>
            <person name="Ishii M."/>
        </authorList>
    </citation>
    <scope>NUCLEOTIDE SEQUENCE [LARGE SCALE GENOMIC DNA]</scope>
    <source>
        <strain evidence="5 6">TA441</strain>
    </source>
</reference>
<dbReference type="InterPro" id="IPR042099">
    <property type="entry name" value="ANL_N_sf"/>
</dbReference>
<evidence type="ECO:0000259" key="3">
    <source>
        <dbReference type="Pfam" id="PF00501"/>
    </source>
</evidence>
<dbReference type="RefSeq" id="WP_149356454.1">
    <property type="nucleotide sequence ID" value="NZ_BKBW01000008.1"/>
</dbReference>
<name>A0A5A7MGE3_COMTE</name>
<dbReference type="Pfam" id="PF00501">
    <property type="entry name" value="AMP-binding"/>
    <property type="match status" value="1"/>
</dbReference>
<accession>A0A5A7MGE3</accession>
<dbReference type="NCBIfam" id="NF004837">
    <property type="entry name" value="PRK06187.1"/>
    <property type="match status" value="1"/>
</dbReference>
<dbReference type="GO" id="GO:0031956">
    <property type="term" value="F:medium-chain fatty acid-CoA ligase activity"/>
    <property type="evidence" value="ECO:0007669"/>
    <property type="project" value="TreeGrafter"/>
</dbReference>
<feature type="domain" description="AMP-dependent synthetase/ligase" evidence="3">
    <location>
        <begin position="12"/>
        <end position="371"/>
    </location>
</feature>
<dbReference type="FunFam" id="3.30.300.30:FF:000008">
    <property type="entry name" value="2,3-dihydroxybenzoate-AMP ligase"/>
    <property type="match status" value="1"/>
</dbReference>
<evidence type="ECO:0000313" key="6">
    <source>
        <dbReference type="Proteomes" id="UP000323105"/>
    </source>
</evidence>
<evidence type="ECO:0000313" key="5">
    <source>
        <dbReference type="EMBL" id="GEQ76803.1"/>
    </source>
</evidence>
<dbReference type="EMBL" id="BKBW01000008">
    <property type="protein sequence ID" value="GEQ76803.1"/>
    <property type="molecule type" value="Genomic_DNA"/>
</dbReference>
<dbReference type="Proteomes" id="UP000323105">
    <property type="component" value="Unassembled WGS sequence"/>
</dbReference>
<comment type="caution">
    <text evidence="5">The sequence shown here is derived from an EMBL/GenBank/DDBJ whole genome shotgun (WGS) entry which is preliminary data.</text>
</comment>
<dbReference type="InterPro" id="IPR000873">
    <property type="entry name" value="AMP-dep_synth/lig_dom"/>
</dbReference>
<dbReference type="Pfam" id="PF13193">
    <property type="entry name" value="AMP-binding_C"/>
    <property type="match status" value="1"/>
</dbReference>
<dbReference type="PANTHER" id="PTHR43201:SF5">
    <property type="entry name" value="MEDIUM-CHAIN ACYL-COA LIGASE ACSF2, MITOCHONDRIAL"/>
    <property type="match status" value="1"/>
</dbReference>
<dbReference type="InterPro" id="IPR045851">
    <property type="entry name" value="AMP-bd_C_sf"/>
</dbReference>
<dbReference type="Gene3D" id="3.40.50.12780">
    <property type="entry name" value="N-terminal domain of ligase-like"/>
    <property type="match status" value="1"/>
</dbReference>
<organism evidence="5 6">
    <name type="scientific">Comamonas testosteroni</name>
    <name type="common">Pseudomonas testosteroni</name>
    <dbReference type="NCBI Taxonomy" id="285"/>
    <lineage>
        <taxon>Bacteria</taxon>
        <taxon>Pseudomonadati</taxon>
        <taxon>Pseudomonadota</taxon>
        <taxon>Betaproteobacteria</taxon>
        <taxon>Burkholderiales</taxon>
        <taxon>Comamonadaceae</taxon>
        <taxon>Comamonas</taxon>
    </lineage>
</organism>
<dbReference type="GO" id="GO:0006631">
    <property type="term" value="P:fatty acid metabolic process"/>
    <property type="evidence" value="ECO:0007669"/>
    <property type="project" value="TreeGrafter"/>
</dbReference>
<keyword evidence="2" id="KW-0436">Ligase</keyword>
<dbReference type="PANTHER" id="PTHR43201">
    <property type="entry name" value="ACYL-COA SYNTHETASE"/>
    <property type="match status" value="1"/>
</dbReference>
<gene>
    <name evidence="5" type="ORF">CTTA_3808</name>
</gene>
<feature type="domain" description="AMP-binding enzyme C-terminal" evidence="4">
    <location>
        <begin position="426"/>
        <end position="501"/>
    </location>
</feature>
<dbReference type="Gene3D" id="3.30.300.30">
    <property type="match status" value="1"/>
</dbReference>
<dbReference type="SUPFAM" id="SSF56801">
    <property type="entry name" value="Acetyl-CoA synthetase-like"/>
    <property type="match status" value="1"/>
</dbReference>
<evidence type="ECO:0000256" key="2">
    <source>
        <dbReference type="ARBA" id="ARBA00022598"/>
    </source>
</evidence>
<dbReference type="AlphaFoldDB" id="A0A5A7MGE3"/>
<evidence type="ECO:0000259" key="4">
    <source>
        <dbReference type="Pfam" id="PF13193"/>
    </source>
</evidence>
<evidence type="ECO:0000256" key="1">
    <source>
        <dbReference type="ARBA" id="ARBA00006432"/>
    </source>
</evidence>
<protein>
    <submittedName>
        <fullName evidence="5">Acyl-CoA synthetase</fullName>
    </submittedName>
</protein>
<sequence length="520" mass="57274">MSAQNLIDCLMQQAEQSPQTALFTAGLRTVSFAEMNRQTNQLANALKSLGVGPQDRVALLSKSQIDSALLIFACMKIGAVGMPINWRFSVDEVRFVLEDSDAHVLIIDTEFLDRIDARSTSSGLRIFTTDGADPEHQRLDSWLAAFSDQLPATTLEAHRAAIHIYSSGTTGQPKGVVLTHKSLLSACQVTTEAWGLEPHSVLGHVVPIFHIAGLLILLFPVYMGCRCVAFRDFKPASFLAALSNQSISHVLLVPAMINFLLAEPADTDLDFSQLKLIAYGGSPITEPVLQAAMQRFNCDFSQIYGLTEVAGVVTNLTPEDHRKAAGLLRSGGRPLPRTELRIVDPVTLTELEDGQVGEVWIRSDRNFHEYWQKPEATQEVYPEGRDALGGWFRSGDAGYLLNGYLFLSDRIKDMIISGAENIYPAELENTLMKHPAIADGAIIGVPDPVWGESVKACVVLRPGTTLSEDELINFMREQVAHFKCPKSVEFLTSLPRTESGKLLKRQLRAPYWAGQERAIN</sequence>
<comment type="similarity">
    <text evidence="1">Belongs to the ATP-dependent AMP-binding enzyme family.</text>
</comment>
<dbReference type="InterPro" id="IPR025110">
    <property type="entry name" value="AMP-bd_C"/>
</dbReference>